<reference evidence="2 3" key="1">
    <citation type="journal article" date="1999" name="Genetics">
        <title>Divergence of the hyperthermophilic archaea Pyrococcus furiosus and P. horikoshii inferred from complete genomic sequences.</title>
        <authorList>
            <person name="Maeder D.L."/>
            <person name="Weiss R.B."/>
            <person name="Dunn D.M."/>
            <person name="Cherry J.L."/>
            <person name="Gonzalez J.M."/>
            <person name="DiRuggiero J."/>
            <person name="Robb F.T."/>
        </authorList>
    </citation>
    <scope>NUCLEOTIDE SEQUENCE [LARGE SCALE GENOMIC DNA]</scope>
    <source>
        <strain evidence="3">ATCC 43587 / DSM 3638 / JCM 8422 / Vc1</strain>
    </source>
</reference>
<dbReference type="Gene3D" id="3.90.550.10">
    <property type="entry name" value="Spore Coat Polysaccharide Biosynthesis Protein SpsA, Chain A"/>
    <property type="match status" value="1"/>
</dbReference>
<dbReference type="GO" id="GO:0006487">
    <property type="term" value="P:protein N-linked glycosylation"/>
    <property type="evidence" value="ECO:0007669"/>
    <property type="project" value="TreeGrafter"/>
</dbReference>
<sequence length="290" mass="32032">MGGMILREIKLLSDNPEIINLLRRLGIKIGKDEGLPKIGEYFIEFQGIRYEGNSLIELENILSNLLGTYVVVPAYNEEKTIGKVLDELLAIFPRERIIVVNDGSEDRTEEIAKSKGVRVLTHLINRGLGGALGTGIEYAIKKGAKIIVTFDADGQHLVEDALKVMKPVVEGKAELAIGSRLKGDTSQMPFVKKIGNIGLDVITAIFSGKYVSDTQSGLRAFSRSCAERIKITCDRYAVSSEIIVKAAKNKCRIVEVPIKAIYTEYSKKKGTNVLEGIKIAFNLFVEIFRK</sequence>
<feature type="domain" description="Glycosyltransferase 2-like" evidence="1">
    <location>
        <begin position="70"/>
        <end position="226"/>
    </location>
</feature>
<name>Q8U0J3_PYRFU</name>
<gene>
    <name evidence="2" type="ordered locus">PF1594</name>
</gene>
<proteinExistence type="predicted"/>
<dbReference type="Pfam" id="PF00535">
    <property type="entry name" value="Glycos_transf_2"/>
    <property type="match status" value="1"/>
</dbReference>
<dbReference type="HOGENOM" id="CLU_033536_7_4_2"/>
<dbReference type="InterPro" id="IPR001173">
    <property type="entry name" value="Glyco_trans_2-like"/>
</dbReference>
<dbReference type="PhylomeDB" id="Q8U0J3"/>
<protein>
    <submittedName>
        <fullName evidence="2">Dolichol-phosphate mannose synthase</fullName>
    </submittedName>
</protein>
<dbReference type="Proteomes" id="UP000001013">
    <property type="component" value="Chromosome"/>
</dbReference>
<dbReference type="CDD" id="cd04179">
    <property type="entry name" value="DPM_DPG-synthase_like"/>
    <property type="match status" value="1"/>
</dbReference>
<evidence type="ECO:0000259" key="1">
    <source>
        <dbReference type="Pfam" id="PF00535"/>
    </source>
</evidence>
<dbReference type="PATRIC" id="fig|186497.12.peg.1660"/>
<dbReference type="PaxDb" id="186497-PF1594"/>
<dbReference type="PANTHER" id="PTHR10859">
    <property type="entry name" value="GLYCOSYL TRANSFERASE"/>
    <property type="match status" value="1"/>
</dbReference>
<dbReference type="CAZy" id="GT2">
    <property type="family name" value="Glycosyltransferase Family 2"/>
</dbReference>
<dbReference type="AlphaFoldDB" id="Q8U0J3"/>
<dbReference type="PANTHER" id="PTHR10859:SF91">
    <property type="entry name" value="DOLICHYL-PHOSPHATE BETA-GLUCOSYLTRANSFERASE"/>
    <property type="match status" value="1"/>
</dbReference>
<dbReference type="InterPro" id="IPR029044">
    <property type="entry name" value="Nucleotide-diphossugar_trans"/>
</dbReference>
<accession>Q8U0J3</accession>
<organism evidence="2 3">
    <name type="scientific">Pyrococcus furiosus (strain ATCC 43587 / DSM 3638 / JCM 8422 / Vc1)</name>
    <dbReference type="NCBI Taxonomy" id="186497"/>
    <lineage>
        <taxon>Archaea</taxon>
        <taxon>Methanobacteriati</taxon>
        <taxon>Methanobacteriota</taxon>
        <taxon>Thermococci</taxon>
        <taxon>Thermococcales</taxon>
        <taxon>Thermococcaceae</taxon>
        <taxon>Pyrococcus</taxon>
    </lineage>
</organism>
<dbReference type="SUPFAM" id="SSF53448">
    <property type="entry name" value="Nucleotide-diphospho-sugar transferases"/>
    <property type="match status" value="1"/>
</dbReference>
<dbReference type="eggNOG" id="arCOG00896">
    <property type="taxonomic scope" value="Archaea"/>
</dbReference>
<evidence type="ECO:0000313" key="2">
    <source>
        <dbReference type="EMBL" id="AAL81718.1"/>
    </source>
</evidence>
<keyword evidence="3" id="KW-1185">Reference proteome</keyword>
<dbReference type="EMBL" id="AE009950">
    <property type="protein sequence ID" value="AAL81718.1"/>
    <property type="molecule type" value="Genomic_DNA"/>
</dbReference>
<dbReference type="KEGG" id="pfu:PF1594"/>
<dbReference type="STRING" id="186497.PF1594"/>
<evidence type="ECO:0000313" key="3">
    <source>
        <dbReference type="Proteomes" id="UP000001013"/>
    </source>
</evidence>